<proteinExistence type="predicted"/>
<dbReference type="EMBL" id="LBPV01000024">
    <property type="protein sequence ID" value="KKP65433.1"/>
    <property type="molecule type" value="Genomic_DNA"/>
</dbReference>
<evidence type="ECO:0000313" key="3">
    <source>
        <dbReference type="Proteomes" id="UP000033866"/>
    </source>
</evidence>
<reference evidence="2 3" key="1">
    <citation type="journal article" date="2015" name="Nature">
        <title>rRNA introns, odd ribosomes, and small enigmatic genomes across a large radiation of phyla.</title>
        <authorList>
            <person name="Brown C.T."/>
            <person name="Hug L.A."/>
            <person name="Thomas B.C."/>
            <person name="Sharon I."/>
            <person name="Castelle C.J."/>
            <person name="Singh A."/>
            <person name="Wilkins M.J."/>
            <person name="Williams K.H."/>
            <person name="Banfield J.F."/>
        </authorList>
    </citation>
    <scope>NUCLEOTIDE SEQUENCE [LARGE SCALE GENOMIC DNA]</scope>
</reference>
<evidence type="ECO:0000313" key="2">
    <source>
        <dbReference type="EMBL" id="KKP65433.1"/>
    </source>
</evidence>
<gene>
    <name evidence="2" type="ORF">UR61_C0024G0008</name>
</gene>
<dbReference type="AlphaFoldDB" id="A0A0G0B7S4"/>
<protein>
    <submittedName>
        <fullName evidence="2">Uncharacterized protein</fullName>
    </submittedName>
</protein>
<feature type="transmembrane region" description="Helical" evidence="1">
    <location>
        <begin position="6"/>
        <end position="26"/>
    </location>
</feature>
<keyword evidence="1" id="KW-1133">Transmembrane helix</keyword>
<evidence type="ECO:0000256" key="1">
    <source>
        <dbReference type="SAM" id="Phobius"/>
    </source>
</evidence>
<name>A0A0G0B7S4_9BACT</name>
<keyword evidence="1" id="KW-0812">Transmembrane</keyword>
<organism evidence="2 3">
    <name type="scientific">candidate division WS6 bacterium GW2011_GWE1_34_7</name>
    <dbReference type="NCBI Taxonomy" id="1619093"/>
    <lineage>
        <taxon>Bacteria</taxon>
        <taxon>Candidatus Dojkabacteria</taxon>
    </lineage>
</organism>
<accession>A0A0G0B7S4</accession>
<sequence>MNFALQNIVAVALIIAAIIAGTYFLFSRQQGQYIPPSWGELGCVHPVYIRKDSLQPTLQQGTLLSMNQCIKDYNNFSQGDILYFEYENENMLGIVESKSSGFKNITYTVDIGLDGKIEVLADSVIAFSTLPSEE</sequence>
<dbReference type="Proteomes" id="UP000033866">
    <property type="component" value="Unassembled WGS sequence"/>
</dbReference>
<comment type="caution">
    <text evidence="2">The sequence shown here is derived from an EMBL/GenBank/DDBJ whole genome shotgun (WGS) entry which is preliminary data.</text>
</comment>
<keyword evidence="1" id="KW-0472">Membrane</keyword>